<dbReference type="AlphaFoldDB" id="A0AAV4XP65"/>
<name>A0AAV4XP65_CAEEX</name>
<sequence length="120" mass="13769">MLEWLFKKGFRTINFHFRDENSINYPNSAQSWHCTTNWLDVCITQRNKGLTNCTTNTTYFGLPPPFITTKTPHCSQRLFLAVVLHPIIRPPSKALPFWNTMAGVMVVTGYVISIGFKPSF</sequence>
<keyword evidence="1" id="KW-1133">Transmembrane helix</keyword>
<gene>
    <name evidence="2" type="ORF">CEXT_183971</name>
</gene>
<proteinExistence type="predicted"/>
<evidence type="ECO:0000313" key="3">
    <source>
        <dbReference type="Proteomes" id="UP001054945"/>
    </source>
</evidence>
<keyword evidence="1" id="KW-0472">Membrane</keyword>
<accession>A0AAV4XP65</accession>
<evidence type="ECO:0000313" key="2">
    <source>
        <dbReference type="EMBL" id="GIY96910.1"/>
    </source>
</evidence>
<dbReference type="EMBL" id="BPLR01018099">
    <property type="protein sequence ID" value="GIY96910.1"/>
    <property type="molecule type" value="Genomic_DNA"/>
</dbReference>
<feature type="transmembrane region" description="Helical" evidence="1">
    <location>
        <begin position="97"/>
        <end position="116"/>
    </location>
</feature>
<comment type="caution">
    <text evidence="2">The sequence shown here is derived from an EMBL/GenBank/DDBJ whole genome shotgun (WGS) entry which is preliminary data.</text>
</comment>
<reference evidence="2 3" key="1">
    <citation type="submission" date="2021-06" db="EMBL/GenBank/DDBJ databases">
        <title>Caerostris extrusa draft genome.</title>
        <authorList>
            <person name="Kono N."/>
            <person name="Arakawa K."/>
        </authorList>
    </citation>
    <scope>NUCLEOTIDE SEQUENCE [LARGE SCALE GENOMIC DNA]</scope>
</reference>
<keyword evidence="1" id="KW-0812">Transmembrane</keyword>
<keyword evidence="3" id="KW-1185">Reference proteome</keyword>
<protein>
    <submittedName>
        <fullName evidence="2">Uncharacterized protein</fullName>
    </submittedName>
</protein>
<evidence type="ECO:0000256" key="1">
    <source>
        <dbReference type="SAM" id="Phobius"/>
    </source>
</evidence>
<dbReference type="Proteomes" id="UP001054945">
    <property type="component" value="Unassembled WGS sequence"/>
</dbReference>
<organism evidence="2 3">
    <name type="scientific">Caerostris extrusa</name>
    <name type="common">Bark spider</name>
    <name type="synonym">Caerostris bankana</name>
    <dbReference type="NCBI Taxonomy" id="172846"/>
    <lineage>
        <taxon>Eukaryota</taxon>
        <taxon>Metazoa</taxon>
        <taxon>Ecdysozoa</taxon>
        <taxon>Arthropoda</taxon>
        <taxon>Chelicerata</taxon>
        <taxon>Arachnida</taxon>
        <taxon>Araneae</taxon>
        <taxon>Araneomorphae</taxon>
        <taxon>Entelegynae</taxon>
        <taxon>Araneoidea</taxon>
        <taxon>Araneidae</taxon>
        <taxon>Caerostris</taxon>
    </lineage>
</organism>